<dbReference type="CDD" id="cd05829">
    <property type="entry name" value="Sortase_F"/>
    <property type="match status" value="1"/>
</dbReference>
<gene>
    <name evidence="3" type="ORF">ACH4OY_31310</name>
</gene>
<comment type="caution">
    <text evidence="3">The sequence shown here is derived from an EMBL/GenBank/DDBJ whole genome shotgun (WGS) entry which is preliminary data.</text>
</comment>
<dbReference type="EMBL" id="JBIRPU010000046">
    <property type="protein sequence ID" value="MFI0797134.1"/>
    <property type="molecule type" value="Genomic_DNA"/>
</dbReference>
<feature type="compositionally biased region" description="Low complexity" evidence="2">
    <location>
        <begin position="42"/>
        <end position="61"/>
    </location>
</feature>
<dbReference type="InterPro" id="IPR023365">
    <property type="entry name" value="Sortase_dom-sf"/>
</dbReference>
<dbReference type="InterPro" id="IPR042001">
    <property type="entry name" value="Sortase_F"/>
</dbReference>
<evidence type="ECO:0000256" key="2">
    <source>
        <dbReference type="SAM" id="MobiDB-lite"/>
    </source>
</evidence>
<proteinExistence type="predicted"/>
<evidence type="ECO:0000256" key="1">
    <source>
        <dbReference type="ARBA" id="ARBA00022801"/>
    </source>
</evidence>
<keyword evidence="4" id="KW-1185">Reference proteome</keyword>
<organism evidence="3 4">
    <name type="scientific">Micromonospora rubida</name>
    <dbReference type="NCBI Taxonomy" id="2697657"/>
    <lineage>
        <taxon>Bacteria</taxon>
        <taxon>Bacillati</taxon>
        <taxon>Actinomycetota</taxon>
        <taxon>Actinomycetes</taxon>
        <taxon>Micromonosporales</taxon>
        <taxon>Micromonosporaceae</taxon>
        <taxon>Micromonospora</taxon>
    </lineage>
</organism>
<protein>
    <submittedName>
        <fullName evidence="3">Class F sortase</fullName>
    </submittedName>
</protein>
<dbReference type="Proteomes" id="UP001611075">
    <property type="component" value="Unassembled WGS sequence"/>
</dbReference>
<name>A0ABW7STT0_9ACTN</name>
<keyword evidence="1" id="KW-0378">Hydrolase</keyword>
<dbReference type="Pfam" id="PF04203">
    <property type="entry name" value="Sortase"/>
    <property type="match status" value="1"/>
</dbReference>
<dbReference type="RefSeq" id="WP_396685875.1">
    <property type="nucleotide sequence ID" value="NZ_JBIRPU010000046.1"/>
</dbReference>
<accession>A0ABW7STT0</accession>
<dbReference type="SUPFAM" id="SSF63817">
    <property type="entry name" value="Sortase"/>
    <property type="match status" value="1"/>
</dbReference>
<reference evidence="3 4" key="1">
    <citation type="submission" date="2024-10" db="EMBL/GenBank/DDBJ databases">
        <title>The Natural Products Discovery Center: Release of the First 8490 Sequenced Strains for Exploring Actinobacteria Biosynthetic Diversity.</title>
        <authorList>
            <person name="Kalkreuter E."/>
            <person name="Kautsar S.A."/>
            <person name="Yang D."/>
            <person name="Bader C.D."/>
            <person name="Teijaro C.N."/>
            <person name="Fluegel L."/>
            <person name="Davis C.M."/>
            <person name="Simpson J.R."/>
            <person name="Lauterbach L."/>
            <person name="Steele A.D."/>
            <person name="Gui C."/>
            <person name="Meng S."/>
            <person name="Li G."/>
            <person name="Viehrig K."/>
            <person name="Ye F."/>
            <person name="Su P."/>
            <person name="Kiefer A.F."/>
            <person name="Nichols A."/>
            <person name="Cepeda A.J."/>
            <person name="Yan W."/>
            <person name="Fan B."/>
            <person name="Jiang Y."/>
            <person name="Adhikari A."/>
            <person name="Zheng C.-J."/>
            <person name="Schuster L."/>
            <person name="Cowan T.M."/>
            <person name="Smanski M.J."/>
            <person name="Chevrette M.G."/>
            <person name="De Carvalho L.P.S."/>
            <person name="Shen B."/>
        </authorList>
    </citation>
    <scope>NUCLEOTIDE SEQUENCE [LARGE SCALE GENOMIC DNA]</scope>
    <source>
        <strain evidence="3 4">NPDC021253</strain>
    </source>
</reference>
<dbReference type="InterPro" id="IPR005754">
    <property type="entry name" value="Sortase"/>
</dbReference>
<feature type="region of interest" description="Disordered" evidence="2">
    <location>
        <begin position="27"/>
        <end position="64"/>
    </location>
</feature>
<sequence>MPTGDRIPRAAVTLIALAGVTGGGLLTLGATRTHPPPPPAAPGTGTDPATGSGTAPGTPLPHATPVRITIPAIDVRADLVPVGASTTGELEVPPADPPTIAGWYRLGVSPGEAGNAVVVGHVDSRETGPAVFFALSRLRPGDRIQITRSDAQTATFTVDGVGSYPKARFPTDLVYGTGAVPRLRLITCGGQFDEQTRSYLDNVVVFATLLP</sequence>
<dbReference type="Gene3D" id="2.40.260.10">
    <property type="entry name" value="Sortase"/>
    <property type="match status" value="1"/>
</dbReference>
<dbReference type="NCBIfam" id="NF033748">
    <property type="entry name" value="class_F_sortase"/>
    <property type="match status" value="1"/>
</dbReference>
<evidence type="ECO:0000313" key="4">
    <source>
        <dbReference type="Proteomes" id="UP001611075"/>
    </source>
</evidence>
<evidence type="ECO:0000313" key="3">
    <source>
        <dbReference type="EMBL" id="MFI0797134.1"/>
    </source>
</evidence>